<evidence type="ECO:0000313" key="3">
    <source>
        <dbReference type="Proteomes" id="UP000593571"/>
    </source>
</evidence>
<proteinExistence type="predicted"/>
<evidence type="ECO:0000256" key="1">
    <source>
        <dbReference type="SAM" id="MobiDB-lite"/>
    </source>
</evidence>
<organism evidence="2 3">
    <name type="scientific">Rousettus aegyptiacus</name>
    <name type="common">Egyptian fruit bat</name>
    <name type="synonym">Pteropus aegyptiacus</name>
    <dbReference type="NCBI Taxonomy" id="9407"/>
    <lineage>
        <taxon>Eukaryota</taxon>
        <taxon>Metazoa</taxon>
        <taxon>Chordata</taxon>
        <taxon>Craniata</taxon>
        <taxon>Vertebrata</taxon>
        <taxon>Euteleostomi</taxon>
        <taxon>Mammalia</taxon>
        <taxon>Eutheria</taxon>
        <taxon>Laurasiatheria</taxon>
        <taxon>Chiroptera</taxon>
        <taxon>Yinpterochiroptera</taxon>
        <taxon>Pteropodoidea</taxon>
        <taxon>Pteropodidae</taxon>
        <taxon>Rousettinae</taxon>
        <taxon>Rousettus</taxon>
    </lineage>
</organism>
<dbReference type="Proteomes" id="UP000593571">
    <property type="component" value="Unassembled WGS sequence"/>
</dbReference>
<accession>A0A7J8IP01</accession>
<dbReference type="PROSITE" id="PS51257">
    <property type="entry name" value="PROKAR_LIPOPROTEIN"/>
    <property type="match status" value="1"/>
</dbReference>
<gene>
    <name evidence="2" type="ORF">HJG63_010753</name>
</gene>
<comment type="caution">
    <text evidence="2">The sequence shown here is derived from an EMBL/GenBank/DDBJ whole genome shotgun (WGS) entry which is preliminary data.</text>
</comment>
<dbReference type="AlphaFoldDB" id="A0A7J8IP01"/>
<name>A0A7J8IP01_ROUAE</name>
<feature type="compositionally biased region" description="Basic and acidic residues" evidence="1">
    <location>
        <begin position="1"/>
        <end position="17"/>
    </location>
</feature>
<reference evidence="2 3" key="1">
    <citation type="journal article" date="2020" name="Nature">
        <title>Six reference-quality genomes reveal evolution of bat adaptations.</title>
        <authorList>
            <person name="Jebb D."/>
            <person name="Huang Z."/>
            <person name="Pippel M."/>
            <person name="Hughes G.M."/>
            <person name="Lavrichenko K."/>
            <person name="Devanna P."/>
            <person name="Winkler S."/>
            <person name="Jermiin L.S."/>
            <person name="Skirmuntt E.C."/>
            <person name="Katzourakis A."/>
            <person name="Burkitt-Gray L."/>
            <person name="Ray D.A."/>
            <person name="Sullivan K.A.M."/>
            <person name="Roscito J.G."/>
            <person name="Kirilenko B.M."/>
            <person name="Davalos L.M."/>
            <person name="Corthals A.P."/>
            <person name="Power M.L."/>
            <person name="Jones G."/>
            <person name="Ransome R.D."/>
            <person name="Dechmann D.K.N."/>
            <person name="Locatelli A.G."/>
            <person name="Puechmaille S.J."/>
            <person name="Fedrigo O."/>
            <person name="Jarvis E.D."/>
            <person name="Hiller M."/>
            <person name="Vernes S.C."/>
            <person name="Myers E.W."/>
            <person name="Teeling E.C."/>
        </authorList>
    </citation>
    <scope>NUCLEOTIDE SEQUENCE [LARGE SCALE GENOMIC DNA]</scope>
    <source>
        <strain evidence="2">MRouAeg1</strain>
        <tissue evidence="2">Muscle</tissue>
    </source>
</reference>
<sequence length="128" mass="14157">MNKVSKEKSLWERKPEGFPKGNGLTQGLSSCNPAQICPNPRKEWGLAATHYKEMTKDSTISWVRLTSRETGVKLSVSIHSGHSQPTSWPFKKWIWLFVPLGSLEMALLCLSSTTPGPSDHSTNLSDGC</sequence>
<feature type="region of interest" description="Disordered" evidence="1">
    <location>
        <begin position="1"/>
        <end position="26"/>
    </location>
</feature>
<protein>
    <submittedName>
        <fullName evidence="2">Uncharacterized protein</fullName>
    </submittedName>
</protein>
<dbReference type="EMBL" id="JACASE010000003">
    <property type="protein sequence ID" value="KAF6485612.1"/>
    <property type="molecule type" value="Genomic_DNA"/>
</dbReference>
<evidence type="ECO:0000313" key="2">
    <source>
        <dbReference type="EMBL" id="KAF6485612.1"/>
    </source>
</evidence>
<keyword evidence="3" id="KW-1185">Reference proteome</keyword>